<dbReference type="Gene3D" id="3.40.50.2300">
    <property type="match status" value="1"/>
</dbReference>
<name>A0A4S3TQW5_9EURY</name>
<dbReference type="OrthoDB" id="9652at2157"/>
<keyword evidence="1" id="KW-0597">Phosphoprotein</keyword>
<feature type="modified residue" description="4-aspartylphosphate" evidence="1">
    <location>
        <position position="71"/>
    </location>
</feature>
<dbReference type="CDD" id="cd17557">
    <property type="entry name" value="REC_Rcp-like"/>
    <property type="match status" value="1"/>
</dbReference>
<comment type="caution">
    <text evidence="3">The sequence shown here is derived from an EMBL/GenBank/DDBJ whole genome shotgun (WGS) entry which is preliminary data.</text>
</comment>
<gene>
    <name evidence="3" type="ORF">D8Y22_05645</name>
</gene>
<dbReference type="PANTHER" id="PTHR44520:SF2">
    <property type="entry name" value="RESPONSE REGULATOR RCP1"/>
    <property type="match status" value="1"/>
</dbReference>
<dbReference type="InterPro" id="IPR001789">
    <property type="entry name" value="Sig_transdc_resp-reg_receiver"/>
</dbReference>
<organism evidence="3 4">
    <name type="scientific">Salinadaptatus halalkaliphilus</name>
    <dbReference type="NCBI Taxonomy" id="2419781"/>
    <lineage>
        <taxon>Archaea</taxon>
        <taxon>Methanobacteriati</taxon>
        <taxon>Methanobacteriota</taxon>
        <taxon>Stenosarchaea group</taxon>
        <taxon>Halobacteria</taxon>
        <taxon>Halobacteriales</taxon>
        <taxon>Natrialbaceae</taxon>
        <taxon>Salinadaptatus</taxon>
    </lineage>
</organism>
<sequence length="152" mass="16840">MHDTPAHQSSGNDGIDILLVEDNPGDIRLTREAFKSAEQEIALQTVTNGDDAVEFLQGSSDNELPDLILLDLNLPGRDGCEVLEVIRDDSRLKPLPVLMLTSSEADEDAARCYDARANAYLTKPTDPVEFMSLVDVFEEFWLEQARLPPIPT</sequence>
<feature type="domain" description="Response regulatory" evidence="2">
    <location>
        <begin position="16"/>
        <end position="138"/>
    </location>
</feature>
<evidence type="ECO:0000313" key="3">
    <source>
        <dbReference type="EMBL" id="THE65665.1"/>
    </source>
</evidence>
<dbReference type="GO" id="GO:0000160">
    <property type="term" value="P:phosphorelay signal transduction system"/>
    <property type="evidence" value="ECO:0007669"/>
    <property type="project" value="InterPro"/>
</dbReference>
<keyword evidence="4" id="KW-1185">Reference proteome</keyword>
<dbReference type="Pfam" id="PF00072">
    <property type="entry name" value="Response_reg"/>
    <property type="match status" value="1"/>
</dbReference>
<evidence type="ECO:0000259" key="2">
    <source>
        <dbReference type="PROSITE" id="PS50110"/>
    </source>
</evidence>
<reference evidence="3 4" key="1">
    <citation type="submission" date="2018-10" db="EMBL/GenBank/DDBJ databases">
        <title>Natronolimnobius sp. XQ-INN 246 isolated from Inner Mongolia Autonomous Region of China.</title>
        <authorList>
            <person name="Xue Q."/>
        </authorList>
    </citation>
    <scope>NUCLEOTIDE SEQUENCE [LARGE SCALE GENOMIC DNA]</scope>
    <source>
        <strain evidence="3 4">XQ-INN 246</strain>
    </source>
</reference>
<proteinExistence type="predicted"/>
<dbReference type="PROSITE" id="PS50110">
    <property type="entry name" value="RESPONSE_REGULATORY"/>
    <property type="match status" value="1"/>
</dbReference>
<dbReference type="SMART" id="SM00448">
    <property type="entry name" value="REC"/>
    <property type="match status" value="1"/>
</dbReference>
<evidence type="ECO:0000256" key="1">
    <source>
        <dbReference type="PROSITE-ProRule" id="PRU00169"/>
    </source>
</evidence>
<dbReference type="EMBL" id="RBZW01000016">
    <property type="protein sequence ID" value="THE65665.1"/>
    <property type="molecule type" value="Genomic_DNA"/>
</dbReference>
<dbReference type="AlphaFoldDB" id="A0A4S3TQW5"/>
<evidence type="ECO:0000313" key="4">
    <source>
        <dbReference type="Proteomes" id="UP000318864"/>
    </source>
</evidence>
<dbReference type="SUPFAM" id="SSF52172">
    <property type="entry name" value="CheY-like"/>
    <property type="match status" value="1"/>
</dbReference>
<dbReference type="RefSeq" id="WP_141463733.1">
    <property type="nucleotide sequence ID" value="NZ_RBZW01000016.1"/>
</dbReference>
<dbReference type="InterPro" id="IPR011006">
    <property type="entry name" value="CheY-like_superfamily"/>
</dbReference>
<accession>A0A4S3TQW5</accession>
<dbReference type="PANTHER" id="PTHR44520">
    <property type="entry name" value="RESPONSE REGULATOR RCP1-RELATED"/>
    <property type="match status" value="1"/>
</dbReference>
<dbReference type="InterPro" id="IPR052893">
    <property type="entry name" value="TCS_response_regulator"/>
</dbReference>
<protein>
    <submittedName>
        <fullName evidence="3">Response regulator</fullName>
    </submittedName>
</protein>
<dbReference type="Proteomes" id="UP000318864">
    <property type="component" value="Unassembled WGS sequence"/>
</dbReference>